<reference evidence="2 3" key="1">
    <citation type="journal article" date="2014" name="Nature">
        <title>An environmental bacterial taxon with a large and distinct metabolic repertoire.</title>
        <authorList>
            <person name="Wilson M.C."/>
            <person name="Mori T."/>
            <person name="Ruckert C."/>
            <person name="Uria A.R."/>
            <person name="Helf M.J."/>
            <person name="Takada K."/>
            <person name="Gernert C."/>
            <person name="Steffens U.A."/>
            <person name="Heycke N."/>
            <person name="Schmitt S."/>
            <person name="Rinke C."/>
            <person name="Helfrich E.J."/>
            <person name="Brachmann A.O."/>
            <person name="Gurgui C."/>
            <person name="Wakimoto T."/>
            <person name="Kracht M."/>
            <person name="Crusemann M."/>
            <person name="Hentschel U."/>
            <person name="Abe I."/>
            <person name="Matsunaga S."/>
            <person name="Kalinowski J."/>
            <person name="Takeyama H."/>
            <person name="Piel J."/>
        </authorList>
    </citation>
    <scope>NUCLEOTIDE SEQUENCE [LARGE SCALE GENOMIC DNA]</scope>
    <source>
        <strain evidence="3">TSY2</strain>
    </source>
</reference>
<evidence type="ECO:0000313" key="2">
    <source>
        <dbReference type="EMBL" id="ETX03412.1"/>
    </source>
</evidence>
<evidence type="ECO:0000313" key="3">
    <source>
        <dbReference type="Proteomes" id="UP000019140"/>
    </source>
</evidence>
<dbReference type="Proteomes" id="UP000019140">
    <property type="component" value="Unassembled WGS sequence"/>
</dbReference>
<comment type="caution">
    <text evidence="2">The sequence shown here is derived from an EMBL/GenBank/DDBJ whole genome shotgun (WGS) entry which is preliminary data.</text>
</comment>
<proteinExistence type="predicted"/>
<name>W4M169_9BACT</name>
<gene>
    <name evidence="2" type="ORF">ETSY2_33570</name>
</gene>
<dbReference type="HOGENOM" id="CLU_1145558_0_0_7"/>
<keyword evidence="3" id="KW-1185">Reference proteome</keyword>
<sequence>MPWRQCSHLLFIFMWLGLLFLTSCTTPKASRDATAPESPRVQEVQPASVPAQPGKIRQLHIQELVIPQDDFNRYPALAAFHVGAGLSQLLIHALTETNRFDVMVPPSELAQHLSRTWEPSSEGLTMRAALNNTRTPSAFGLSIKLFDIAACQPVSRLASAQPQASCRSRVGVQVRIEAPSGQFVPGATHPLTPQARHIHAESLPVFGSSEIAFNRSAMGRAAAKAIRYALLQAIERLDRQGW</sequence>
<dbReference type="EMBL" id="AZHX01001437">
    <property type="protein sequence ID" value="ETX03412.1"/>
    <property type="molecule type" value="Genomic_DNA"/>
</dbReference>
<dbReference type="AlphaFoldDB" id="W4M169"/>
<dbReference type="PROSITE" id="PS51257">
    <property type="entry name" value="PROKAR_LIPOPROTEIN"/>
    <property type="match status" value="1"/>
</dbReference>
<protein>
    <submittedName>
        <fullName evidence="2">Uncharacterized protein</fullName>
    </submittedName>
</protein>
<organism evidence="2 3">
    <name type="scientific">Candidatus Entotheonella gemina</name>
    <dbReference type="NCBI Taxonomy" id="1429439"/>
    <lineage>
        <taxon>Bacteria</taxon>
        <taxon>Pseudomonadati</taxon>
        <taxon>Nitrospinota/Tectimicrobiota group</taxon>
        <taxon>Candidatus Tectimicrobiota</taxon>
        <taxon>Candidatus Entotheonellia</taxon>
        <taxon>Candidatus Entotheonellales</taxon>
        <taxon>Candidatus Entotheonellaceae</taxon>
        <taxon>Candidatus Entotheonella</taxon>
    </lineage>
</organism>
<accession>W4M169</accession>
<evidence type="ECO:0000256" key="1">
    <source>
        <dbReference type="SAM" id="MobiDB-lite"/>
    </source>
</evidence>
<feature type="region of interest" description="Disordered" evidence="1">
    <location>
        <begin position="29"/>
        <end position="48"/>
    </location>
</feature>